<evidence type="ECO:0000259" key="6">
    <source>
        <dbReference type="Pfam" id="PF04884"/>
    </source>
</evidence>
<reference evidence="7 8" key="1">
    <citation type="journal article" date="2015" name="Parasit. Vectors">
        <title>Draft genome of the scabies mite.</title>
        <authorList>
            <person name="Rider S.D.Jr."/>
            <person name="Morgan M.S."/>
            <person name="Arlian L.G."/>
        </authorList>
    </citation>
    <scope>NUCLEOTIDE SEQUENCE [LARGE SCALE GENOMIC DNA]</scope>
    <source>
        <strain evidence="7">Arlian Lab</strain>
    </source>
</reference>
<comment type="subcellular location">
    <subcellularLocation>
        <location evidence="1">Membrane</location>
    </subcellularLocation>
</comment>
<dbReference type="GO" id="GO:0016020">
    <property type="term" value="C:membrane"/>
    <property type="evidence" value="ECO:0007669"/>
    <property type="project" value="UniProtKB-SubCell"/>
</dbReference>
<protein>
    <recommendedName>
        <fullName evidence="6">Protein root UVB sensitive/RUS domain-containing protein</fullName>
    </recommendedName>
</protein>
<proteinExistence type="inferred from homology"/>
<evidence type="ECO:0000256" key="2">
    <source>
        <dbReference type="ARBA" id="ARBA00007558"/>
    </source>
</evidence>
<dbReference type="Proteomes" id="UP000616769">
    <property type="component" value="Unassembled WGS sequence"/>
</dbReference>
<keyword evidence="4" id="KW-1133">Transmembrane helix</keyword>
<evidence type="ECO:0000313" key="7">
    <source>
        <dbReference type="EMBL" id="KPM05691.1"/>
    </source>
</evidence>
<evidence type="ECO:0000256" key="4">
    <source>
        <dbReference type="ARBA" id="ARBA00022989"/>
    </source>
</evidence>
<accession>A0A132A402</accession>
<evidence type="ECO:0000313" key="8">
    <source>
        <dbReference type="Proteomes" id="UP000616769"/>
    </source>
</evidence>
<evidence type="ECO:0000256" key="1">
    <source>
        <dbReference type="ARBA" id="ARBA00004370"/>
    </source>
</evidence>
<dbReference type="PANTHER" id="PTHR12770">
    <property type="entry name" value="RUS1 FAMILY PROTEIN C16ORF58"/>
    <property type="match status" value="1"/>
</dbReference>
<dbReference type="InterPro" id="IPR054549">
    <property type="entry name" value="UVB_sens_RUS_dom"/>
</dbReference>
<dbReference type="Pfam" id="PF04884">
    <property type="entry name" value="UVB_sens_prot"/>
    <property type="match status" value="1"/>
</dbReference>
<evidence type="ECO:0000256" key="3">
    <source>
        <dbReference type="ARBA" id="ARBA00022692"/>
    </source>
</evidence>
<organism evidence="7 8">
    <name type="scientific">Sarcoptes scabiei</name>
    <name type="common">Itch mite</name>
    <name type="synonym">Acarus scabiei</name>
    <dbReference type="NCBI Taxonomy" id="52283"/>
    <lineage>
        <taxon>Eukaryota</taxon>
        <taxon>Metazoa</taxon>
        <taxon>Ecdysozoa</taxon>
        <taxon>Arthropoda</taxon>
        <taxon>Chelicerata</taxon>
        <taxon>Arachnida</taxon>
        <taxon>Acari</taxon>
        <taxon>Acariformes</taxon>
        <taxon>Sarcoptiformes</taxon>
        <taxon>Astigmata</taxon>
        <taxon>Psoroptidia</taxon>
        <taxon>Sarcoptoidea</taxon>
        <taxon>Sarcoptidae</taxon>
        <taxon>Sarcoptinae</taxon>
        <taxon>Sarcoptes</taxon>
    </lineage>
</organism>
<feature type="domain" description="Protein root UVB sensitive/RUS" evidence="6">
    <location>
        <begin position="49"/>
        <end position="217"/>
    </location>
</feature>
<dbReference type="VEuPathDB" id="VectorBase:SSCA007842"/>
<dbReference type="AlphaFoldDB" id="A0A132A402"/>
<comment type="caution">
    <text evidence="7">The sequence shown here is derived from an EMBL/GenBank/DDBJ whole genome shotgun (WGS) entry which is preliminary data.</text>
</comment>
<keyword evidence="3" id="KW-0812">Transmembrane</keyword>
<sequence length="351" mass="40174">MNSIRSTLKRALLPNGFPSSVSDDYLEYQFWDSLQAFCSSIMNNLATQAILKEGTSIVASLVFATIQSTGMDSNCKTWRMFADLLNDAAILIDLSCNVWPKHYFIFLQCSSVILRSLVGIAGGATRAALTQHQAKCNNMADVSAKDQSQERIVNLFALLCSLLIIPLVSDRSLFTWILFYLFSISHVYCNYKAIRAVRMQIFNAKRLAIFLDHFHHNEFDKLSVKTINLEENIWFFQQNDSDRVFQKTRFVKRDSIPDAIESNHCDGKFHVFIDLNSNCFISISNESEPILMIESLCFLFGLLKQSDKFQKNFNKICLLMRENGWDLSAVLFAEMIDDDAMTNKEHLNKIE</sequence>
<evidence type="ECO:0000256" key="5">
    <source>
        <dbReference type="ARBA" id="ARBA00023136"/>
    </source>
</evidence>
<keyword evidence="5" id="KW-0472">Membrane</keyword>
<dbReference type="InterPro" id="IPR006968">
    <property type="entry name" value="RUS_fam"/>
</dbReference>
<dbReference type="OrthoDB" id="364779at2759"/>
<comment type="similarity">
    <text evidence="2">Belongs to the RUS1 family.</text>
</comment>
<gene>
    <name evidence="7" type="ORF">QR98_0041590</name>
</gene>
<name>A0A132A402_SARSC</name>
<dbReference type="PANTHER" id="PTHR12770:SF31">
    <property type="entry name" value="RUS FAMILY MEMBER 1"/>
    <property type="match status" value="1"/>
</dbReference>
<dbReference type="EMBL" id="JXLN01010423">
    <property type="protein sequence ID" value="KPM05691.1"/>
    <property type="molecule type" value="Genomic_DNA"/>
</dbReference>